<feature type="region of interest" description="Disordered" evidence="1">
    <location>
        <begin position="19"/>
        <end position="39"/>
    </location>
</feature>
<sequence length="150" mass="17468">MGFFTRYKRLYRTLHKMSDTTSSTASSKRATVSSSRHKRRGFFHPPRHYTLWYRTWHPSNLAFRDLVVLGLLIYTAYHLFYAIGPIWRLYTKKKVLAVCSCWASGAKCAAKYTRKLWDDHIWALGKALLPWAGVGPALVLFAELVLTRLW</sequence>
<dbReference type="Proteomes" id="UP001270362">
    <property type="component" value="Unassembled WGS sequence"/>
</dbReference>
<name>A0AAE1CB41_9PEZI</name>
<gene>
    <name evidence="3" type="ORF">B0T22DRAFT_242366</name>
</gene>
<keyword evidence="2" id="KW-0472">Membrane</keyword>
<organism evidence="3 4">
    <name type="scientific">Podospora appendiculata</name>
    <dbReference type="NCBI Taxonomy" id="314037"/>
    <lineage>
        <taxon>Eukaryota</taxon>
        <taxon>Fungi</taxon>
        <taxon>Dikarya</taxon>
        <taxon>Ascomycota</taxon>
        <taxon>Pezizomycotina</taxon>
        <taxon>Sordariomycetes</taxon>
        <taxon>Sordariomycetidae</taxon>
        <taxon>Sordariales</taxon>
        <taxon>Podosporaceae</taxon>
        <taxon>Podospora</taxon>
    </lineage>
</organism>
<reference evidence="3" key="1">
    <citation type="journal article" date="2023" name="Mol. Phylogenet. Evol.">
        <title>Genome-scale phylogeny and comparative genomics of the fungal order Sordariales.</title>
        <authorList>
            <person name="Hensen N."/>
            <person name="Bonometti L."/>
            <person name="Westerberg I."/>
            <person name="Brannstrom I.O."/>
            <person name="Guillou S."/>
            <person name="Cros-Aarteil S."/>
            <person name="Calhoun S."/>
            <person name="Haridas S."/>
            <person name="Kuo A."/>
            <person name="Mondo S."/>
            <person name="Pangilinan J."/>
            <person name="Riley R."/>
            <person name="LaButti K."/>
            <person name="Andreopoulos B."/>
            <person name="Lipzen A."/>
            <person name="Chen C."/>
            <person name="Yan M."/>
            <person name="Daum C."/>
            <person name="Ng V."/>
            <person name="Clum A."/>
            <person name="Steindorff A."/>
            <person name="Ohm R.A."/>
            <person name="Martin F."/>
            <person name="Silar P."/>
            <person name="Natvig D.O."/>
            <person name="Lalanne C."/>
            <person name="Gautier V."/>
            <person name="Ament-Velasquez S.L."/>
            <person name="Kruys A."/>
            <person name="Hutchinson M.I."/>
            <person name="Powell A.J."/>
            <person name="Barry K."/>
            <person name="Miller A.N."/>
            <person name="Grigoriev I.V."/>
            <person name="Debuchy R."/>
            <person name="Gladieux P."/>
            <person name="Hiltunen Thoren M."/>
            <person name="Johannesson H."/>
        </authorList>
    </citation>
    <scope>NUCLEOTIDE SEQUENCE</scope>
    <source>
        <strain evidence="3">CBS 314.62</strain>
    </source>
</reference>
<protein>
    <submittedName>
        <fullName evidence="3">Uncharacterized protein</fullName>
    </submittedName>
</protein>
<dbReference type="AlphaFoldDB" id="A0AAE1CB41"/>
<reference evidence="3" key="2">
    <citation type="submission" date="2023-06" db="EMBL/GenBank/DDBJ databases">
        <authorList>
            <consortium name="Lawrence Berkeley National Laboratory"/>
            <person name="Haridas S."/>
            <person name="Hensen N."/>
            <person name="Bonometti L."/>
            <person name="Westerberg I."/>
            <person name="Brannstrom I.O."/>
            <person name="Guillou S."/>
            <person name="Cros-Aarteil S."/>
            <person name="Calhoun S."/>
            <person name="Kuo A."/>
            <person name="Mondo S."/>
            <person name="Pangilinan J."/>
            <person name="Riley R."/>
            <person name="Labutti K."/>
            <person name="Andreopoulos B."/>
            <person name="Lipzen A."/>
            <person name="Chen C."/>
            <person name="Yanf M."/>
            <person name="Daum C."/>
            <person name="Ng V."/>
            <person name="Clum A."/>
            <person name="Steindorff A."/>
            <person name="Ohm R."/>
            <person name="Martin F."/>
            <person name="Silar P."/>
            <person name="Natvig D."/>
            <person name="Lalanne C."/>
            <person name="Gautier V."/>
            <person name="Ament-Velasquez S.L."/>
            <person name="Kruys A."/>
            <person name="Hutchinson M.I."/>
            <person name="Powell A.J."/>
            <person name="Barry K."/>
            <person name="Miller A.N."/>
            <person name="Grigoriev I.V."/>
            <person name="Debuchy R."/>
            <person name="Gladieux P."/>
            <person name="Thoren M.H."/>
            <person name="Johannesson H."/>
        </authorList>
    </citation>
    <scope>NUCLEOTIDE SEQUENCE</scope>
    <source>
        <strain evidence="3">CBS 314.62</strain>
    </source>
</reference>
<feature type="transmembrane region" description="Helical" evidence="2">
    <location>
        <begin position="66"/>
        <end position="87"/>
    </location>
</feature>
<comment type="caution">
    <text evidence="3">The sequence shown here is derived from an EMBL/GenBank/DDBJ whole genome shotgun (WGS) entry which is preliminary data.</text>
</comment>
<keyword evidence="2" id="KW-0812">Transmembrane</keyword>
<feature type="compositionally biased region" description="Low complexity" evidence="1">
    <location>
        <begin position="19"/>
        <end position="34"/>
    </location>
</feature>
<accession>A0AAE1CB41</accession>
<proteinExistence type="predicted"/>
<evidence type="ECO:0000313" key="4">
    <source>
        <dbReference type="Proteomes" id="UP001270362"/>
    </source>
</evidence>
<keyword evidence="2" id="KW-1133">Transmembrane helix</keyword>
<dbReference type="EMBL" id="JAULSO010000003">
    <property type="protein sequence ID" value="KAK3686180.1"/>
    <property type="molecule type" value="Genomic_DNA"/>
</dbReference>
<feature type="transmembrane region" description="Helical" evidence="2">
    <location>
        <begin position="128"/>
        <end position="146"/>
    </location>
</feature>
<keyword evidence="4" id="KW-1185">Reference proteome</keyword>
<evidence type="ECO:0000256" key="1">
    <source>
        <dbReference type="SAM" id="MobiDB-lite"/>
    </source>
</evidence>
<evidence type="ECO:0000313" key="3">
    <source>
        <dbReference type="EMBL" id="KAK3686180.1"/>
    </source>
</evidence>
<evidence type="ECO:0000256" key="2">
    <source>
        <dbReference type="SAM" id="Phobius"/>
    </source>
</evidence>